<keyword evidence="10 21" id="KW-0418">Kinase</keyword>
<keyword evidence="6" id="KW-0004">4Fe-4S</keyword>
<feature type="coiled-coil region" evidence="17">
    <location>
        <begin position="417"/>
        <end position="461"/>
    </location>
</feature>
<feature type="domain" description="Histidine kinase" evidence="20">
    <location>
        <begin position="464"/>
        <end position="658"/>
    </location>
</feature>
<dbReference type="SMART" id="SM00387">
    <property type="entry name" value="HATPase_c"/>
    <property type="match status" value="1"/>
</dbReference>
<dbReference type="PROSITE" id="PS50109">
    <property type="entry name" value="HIS_KIN"/>
    <property type="match status" value="1"/>
</dbReference>
<comment type="subcellular location">
    <subcellularLocation>
        <location evidence="3">Cytoplasm</location>
    </subcellularLocation>
</comment>
<keyword evidence="18" id="KW-0472">Membrane</keyword>
<feature type="repeat" description="TPR" evidence="16">
    <location>
        <begin position="241"/>
        <end position="274"/>
    </location>
</feature>
<dbReference type="GO" id="GO:0016301">
    <property type="term" value="F:kinase activity"/>
    <property type="evidence" value="ECO:0007669"/>
    <property type="project" value="UniProtKB-KW"/>
</dbReference>
<evidence type="ECO:0000256" key="2">
    <source>
        <dbReference type="ARBA" id="ARBA00001966"/>
    </source>
</evidence>
<name>A0ABS9KNI0_9BACT</name>
<organism evidence="21 22">
    <name type="scientific">Terrimonas ginsenosidimutans</name>
    <dbReference type="NCBI Taxonomy" id="2908004"/>
    <lineage>
        <taxon>Bacteria</taxon>
        <taxon>Pseudomonadati</taxon>
        <taxon>Bacteroidota</taxon>
        <taxon>Chitinophagia</taxon>
        <taxon>Chitinophagales</taxon>
        <taxon>Chitinophagaceae</taxon>
        <taxon>Terrimonas</taxon>
    </lineage>
</organism>
<dbReference type="InterPro" id="IPR011712">
    <property type="entry name" value="Sig_transdc_His_kin_sub3_dim/P"/>
</dbReference>
<dbReference type="PRINTS" id="PR00344">
    <property type="entry name" value="BCTRLSENSOR"/>
</dbReference>
<keyword evidence="16" id="KW-0802">TPR repeat</keyword>
<protein>
    <recommendedName>
        <fullName evidence="5">Oxygen sensor histidine kinase NreB</fullName>
        <ecNumber evidence="4">2.7.13.3</ecNumber>
    </recommendedName>
    <alternativeName>
        <fullName evidence="15">Nitrogen regulation protein B</fullName>
    </alternativeName>
</protein>
<keyword evidence="19" id="KW-0732">Signal</keyword>
<evidence type="ECO:0000256" key="17">
    <source>
        <dbReference type="SAM" id="Coils"/>
    </source>
</evidence>
<evidence type="ECO:0000256" key="13">
    <source>
        <dbReference type="ARBA" id="ARBA00023014"/>
    </source>
</evidence>
<keyword evidence="7" id="KW-0963">Cytoplasm</keyword>
<dbReference type="Gene3D" id="1.20.5.1930">
    <property type="match status" value="1"/>
</dbReference>
<comment type="caution">
    <text evidence="21">The sequence shown here is derived from an EMBL/GenBank/DDBJ whole genome shotgun (WGS) entry which is preliminary data.</text>
</comment>
<feature type="transmembrane region" description="Helical" evidence="18">
    <location>
        <begin position="398"/>
        <end position="417"/>
    </location>
</feature>
<keyword evidence="13" id="KW-0411">Iron-sulfur</keyword>
<evidence type="ECO:0000256" key="6">
    <source>
        <dbReference type="ARBA" id="ARBA00022485"/>
    </source>
</evidence>
<sequence length="659" mass="74044">MARFIRFVLFALALYSTPAHAQSDPDQLESQLKDKKEDSSKVNLLIDIGNAYANTDLPKSIVFLQQAYTLAQKVKFDYGAARSAYLLGISYVDEGKYPLADSFIRIAERGFEKKNIVRDLAKVQNAWGSMNFKQGNYWAASSNFSKSAELFDQAKDTSSSLLAYQNLVAVLGVTKNYEKAVAQGKKVLALVELRKDTIGIGFALQGLITDLAYLRKYDEAFSYIKRALDFANTTSQPGLAAEIYSAVGGYYFARENYANARNYFQTALDKAEKIGDPFQVANHHNSIGKCYYLTGDFGKAREHLTKGMELAKKHNNRVAIKNLSLSLSSLYDSTRDYHKAYTHLLDHSLMNDSILNSEIRNYTSNLEVQYETNKKENEILRLQQVETDKNYQINRRNMTILAAAGLILALLIMFYLARRNFRNKQKLEKERSALLEERLKIMEKEKQISSLQSMVNGQETERTRVARDLHDGVGGLLSTVRMYYSSLHHETPSVKENPLYTKTGELINNAAEELRKVAHNMMPEVLMKMGLAQALKDLCNNVSAGKDLQVKFEGYGMAQRLEGSTEIMLFRIVQELCNNIVKHSGATEALVQINQDSERLSLVVEDNGKGFDTEQVSGRRSMGMETIKSRVSYLHGHVSIDSQAGIGTTVTIEIPLVAG</sequence>
<feature type="repeat" description="TPR" evidence="16">
    <location>
        <begin position="281"/>
        <end position="314"/>
    </location>
</feature>
<feature type="chain" id="PRO_5045052012" description="Oxygen sensor histidine kinase NreB" evidence="19">
    <location>
        <begin position="22"/>
        <end position="659"/>
    </location>
</feature>
<evidence type="ECO:0000256" key="15">
    <source>
        <dbReference type="ARBA" id="ARBA00030800"/>
    </source>
</evidence>
<dbReference type="Proteomes" id="UP001165367">
    <property type="component" value="Unassembled WGS sequence"/>
</dbReference>
<evidence type="ECO:0000256" key="7">
    <source>
        <dbReference type="ARBA" id="ARBA00022490"/>
    </source>
</evidence>
<dbReference type="InterPro" id="IPR019734">
    <property type="entry name" value="TPR_rpt"/>
</dbReference>
<keyword evidence="22" id="KW-1185">Reference proteome</keyword>
<keyword evidence="17" id="KW-0175">Coiled coil</keyword>
<keyword evidence="9" id="KW-0479">Metal-binding</keyword>
<dbReference type="EMBL" id="JAKLTR010000003">
    <property type="protein sequence ID" value="MCG2613873.1"/>
    <property type="molecule type" value="Genomic_DNA"/>
</dbReference>
<dbReference type="InterPro" id="IPR003594">
    <property type="entry name" value="HATPase_dom"/>
</dbReference>
<dbReference type="Pfam" id="PF13424">
    <property type="entry name" value="TPR_12"/>
    <property type="match status" value="1"/>
</dbReference>
<evidence type="ECO:0000256" key="16">
    <source>
        <dbReference type="PROSITE-ProRule" id="PRU00339"/>
    </source>
</evidence>
<dbReference type="InterPro" id="IPR050482">
    <property type="entry name" value="Sensor_HK_TwoCompSys"/>
</dbReference>
<dbReference type="SUPFAM" id="SSF55874">
    <property type="entry name" value="ATPase domain of HSP90 chaperone/DNA topoisomerase II/histidine kinase"/>
    <property type="match status" value="1"/>
</dbReference>
<evidence type="ECO:0000256" key="1">
    <source>
        <dbReference type="ARBA" id="ARBA00000085"/>
    </source>
</evidence>
<keyword evidence="8" id="KW-0808">Transferase</keyword>
<evidence type="ECO:0000256" key="18">
    <source>
        <dbReference type="SAM" id="Phobius"/>
    </source>
</evidence>
<dbReference type="RefSeq" id="WP_237869757.1">
    <property type="nucleotide sequence ID" value="NZ_JAKLTR010000003.1"/>
</dbReference>
<feature type="signal peptide" evidence="19">
    <location>
        <begin position="1"/>
        <end position="21"/>
    </location>
</feature>
<evidence type="ECO:0000256" key="5">
    <source>
        <dbReference type="ARBA" id="ARBA00017322"/>
    </source>
</evidence>
<proteinExistence type="predicted"/>
<keyword evidence="18" id="KW-1133">Transmembrane helix</keyword>
<dbReference type="Gene3D" id="1.25.40.10">
    <property type="entry name" value="Tetratricopeptide repeat domain"/>
    <property type="match status" value="2"/>
</dbReference>
<evidence type="ECO:0000256" key="9">
    <source>
        <dbReference type="ARBA" id="ARBA00022723"/>
    </source>
</evidence>
<dbReference type="Gene3D" id="3.30.565.10">
    <property type="entry name" value="Histidine kinase-like ATPase, C-terminal domain"/>
    <property type="match status" value="1"/>
</dbReference>
<evidence type="ECO:0000256" key="14">
    <source>
        <dbReference type="ARBA" id="ARBA00024827"/>
    </source>
</evidence>
<keyword evidence="11" id="KW-0408">Iron</keyword>
<dbReference type="EC" id="2.7.13.3" evidence="4"/>
<gene>
    <name evidence="21" type="ORF">LZZ85_06255</name>
</gene>
<dbReference type="SMART" id="SM00028">
    <property type="entry name" value="TPR"/>
    <property type="match status" value="5"/>
</dbReference>
<comment type="function">
    <text evidence="14">Member of the two-component regulatory system NreB/NreC involved in the control of dissimilatory nitrate/nitrite reduction in response to oxygen. NreB functions as a direct oxygen sensor histidine kinase which is autophosphorylated, in the absence of oxygen, probably at the conserved histidine residue, and transfers its phosphate group probably to a conserved aspartate residue of NreC. NreB/NreC activates the expression of the nitrate (narGHJI) and nitrite (nir) reductase operons, as well as the putative nitrate transporter gene narT.</text>
</comment>
<dbReference type="CDD" id="cd16917">
    <property type="entry name" value="HATPase_UhpB-NarQ-NarX-like"/>
    <property type="match status" value="1"/>
</dbReference>
<dbReference type="InterPro" id="IPR004358">
    <property type="entry name" value="Sig_transdc_His_kin-like_C"/>
</dbReference>
<dbReference type="InterPro" id="IPR011990">
    <property type="entry name" value="TPR-like_helical_dom_sf"/>
</dbReference>
<dbReference type="Pfam" id="PF02518">
    <property type="entry name" value="HATPase_c"/>
    <property type="match status" value="1"/>
</dbReference>
<evidence type="ECO:0000256" key="4">
    <source>
        <dbReference type="ARBA" id="ARBA00012438"/>
    </source>
</evidence>
<evidence type="ECO:0000256" key="19">
    <source>
        <dbReference type="SAM" id="SignalP"/>
    </source>
</evidence>
<evidence type="ECO:0000259" key="20">
    <source>
        <dbReference type="PROSITE" id="PS50109"/>
    </source>
</evidence>
<dbReference type="SUPFAM" id="SSF48452">
    <property type="entry name" value="TPR-like"/>
    <property type="match status" value="2"/>
</dbReference>
<evidence type="ECO:0000256" key="11">
    <source>
        <dbReference type="ARBA" id="ARBA00023004"/>
    </source>
</evidence>
<accession>A0ABS9KNI0</accession>
<evidence type="ECO:0000256" key="8">
    <source>
        <dbReference type="ARBA" id="ARBA00022679"/>
    </source>
</evidence>
<dbReference type="InterPro" id="IPR005467">
    <property type="entry name" value="His_kinase_dom"/>
</dbReference>
<dbReference type="Pfam" id="PF07730">
    <property type="entry name" value="HisKA_3"/>
    <property type="match status" value="1"/>
</dbReference>
<evidence type="ECO:0000256" key="12">
    <source>
        <dbReference type="ARBA" id="ARBA00023012"/>
    </source>
</evidence>
<evidence type="ECO:0000313" key="21">
    <source>
        <dbReference type="EMBL" id="MCG2613873.1"/>
    </source>
</evidence>
<dbReference type="PANTHER" id="PTHR24421">
    <property type="entry name" value="NITRATE/NITRITE SENSOR PROTEIN NARX-RELATED"/>
    <property type="match status" value="1"/>
</dbReference>
<comment type="cofactor">
    <cofactor evidence="2">
        <name>[4Fe-4S] cluster</name>
        <dbReference type="ChEBI" id="CHEBI:49883"/>
    </cofactor>
</comment>
<evidence type="ECO:0000313" key="22">
    <source>
        <dbReference type="Proteomes" id="UP001165367"/>
    </source>
</evidence>
<evidence type="ECO:0000256" key="3">
    <source>
        <dbReference type="ARBA" id="ARBA00004496"/>
    </source>
</evidence>
<dbReference type="PROSITE" id="PS50005">
    <property type="entry name" value="TPR"/>
    <property type="match status" value="2"/>
</dbReference>
<reference evidence="21" key="1">
    <citation type="submission" date="2022-01" db="EMBL/GenBank/DDBJ databases">
        <authorList>
            <person name="Jo J.-H."/>
            <person name="Im W.-T."/>
        </authorList>
    </citation>
    <scope>NUCLEOTIDE SEQUENCE</scope>
    <source>
        <strain evidence="21">NA20</strain>
    </source>
</reference>
<dbReference type="InterPro" id="IPR036890">
    <property type="entry name" value="HATPase_C_sf"/>
</dbReference>
<comment type="catalytic activity">
    <reaction evidence="1">
        <text>ATP + protein L-histidine = ADP + protein N-phospho-L-histidine.</text>
        <dbReference type="EC" id="2.7.13.3"/>
    </reaction>
</comment>
<keyword evidence="12" id="KW-0902">Two-component regulatory system</keyword>
<keyword evidence="18" id="KW-0812">Transmembrane</keyword>
<evidence type="ECO:0000256" key="10">
    <source>
        <dbReference type="ARBA" id="ARBA00022777"/>
    </source>
</evidence>